<keyword evidence="4" id="KW-0812">Transmembrane</keyword>
<feature type="repeat" description="TPR" evidence="3">
    <location>
        <begin position="708"/>
        <end position="741"/>
    </location>
</feature>
<accession>A0A1F7SJW8</accession>
<dbReference type="InterPro" id="IPR052346">
    <property type="entry name" value="O-mannosyl-transferase_TMTC"/>
</dbReference>
<evidence type="ECO:0000256" key="3">
    <source>
        <dbReference type="PROSITE-ProRule" id="PRU00339"/>
    </source>
</evidence>
<feature type="transmembrane region" description="Helical" evidence="4">
    <location>
        <begin position="163"/>
        <end position="181"/>
    </location>
</feature>
<dbReference type="PROSITE" id="PS50293">
    <property type="entry name" value="TPR_REGION"/>
    <property type="match status" value="6"/>
</dbReference>
<evidence type="ECO:0000256" key="1">
    <source>
        <dbReference type="ARBA" id="ARBA00022737"/>
    </source>
</evidence>
<feature type="repeat" description="TPR" evidence="3">
    <location>
        <begin position="572"/>
        <end position="605"/>
    </location>
</feature>
<feature type="repeat" description="TPR" evidence="3">
    <location>
        <begin position="470"/>
        <end position="503"/>
    </location>
</feature>
<reference evidence="5 6" key="1">
    <citation type="journal article" date="2016" name="Nat. Commun.">
        <title>Thousands of microbial genomes shed light on interconnected biogeochemical processes in an aquifer system.</title>
        <authorList>
            <person name="Anantharaman K."/>
            <person name="Brown C.T."/>
            <person name="Hug L.A."/>
            <person name="Sharon I."/>
            <person name="Castelle C.J."/>
            <person name="Probst A.J."/>
            <person name="Thomas B.C."/>
            <person name="Singh A."/>
            <person name="Wilkins M.J."/>
            <person name="Karaoz U."/>
            <person name="Brodie E.L."/>
            <person name="Williams K.H."/>
            <person name="Hubbard S.S."/>
            <person name="Banfield J.F."/>
        </authorList>
    </citation>
    <scope>NUCLEOTIDE SEQUENCE [LARGE SCALE GENOMIC DNA]</scope>
</reference>
<feature type="repeat" description="TPR" evidence="3">
    <location>
        <begin position="504"/>
        <end position="537"/>
    </location>
</feature>
<feature type="repeat" description="TPR" evidence="3">
    <location>
        <begin position="436"/>
        <end position="469"/>
    </location>
</feature>
<dbReference type="SMART" id="SM00028">
    <property type="entry name" value="TPR"/>
    <property type="match status" value="9"/>
</dbReference>
<dbReference type="SMART" id="SM00671">
    <property type="entry name" value="SEL1"/>
    <property type="match status" value="4"/>
</dbReference>
<evidence type="ECO:0000313" key="6">
    <source>
        <dbReference type="Proteomes" id="UP000178082"/>
    </source>
</evidence>
<keyword evidence="4" id="KW-1133">Transmembrane helix</keyword>
<keyword evidence="1" id="KW-0677">Repeat</keyword>
<evidence type="ECO:0000313" key="5">
    <source>
        <dbReference type="EMBL" id="OGL53517.1"/>
    </source>
</evidence>
<feature type="transmembrane region" description="Helical" evidence="4">
    <location>
        <begin position="27"/>
        <end position="43"/>
    </location>
</feature>
<feature type="repeat" description="TPR" evidence="3">
    <location>
        <begin position="538"/>
        <end position="571"/>
    </location>
</feature>
<dbReference type="EMBL" id="MGDI01000025">
    <property type="protein sequence ID" value="OGL53517.1"/>
    <property type="molecule type" value="Genomic_DNA"/>
</dbReference>
<gene>
    <name evidence="5" type="ORF">A3G31_08470</name>
</gene>
<feature type="transmembrane region" description="Helical" evidence="4">
    <location>
        <begin position="241"/>
        <end position="261"/>
    </location>
</feature>
<feature type="transmembrane region" description="Helical" evidence="4">
    <location>
        <begin position="366"/>
        <end position="382"/>
    </location>
</feature>
<dbReference type="Pfam" id="PF14559">
    <property type="entry name" value="TPR_19"/>
    <property type="match status" value="1"/>
</dbReference>
<organism evidence="5 6">
    <name type="scientific">Candidatus Schekmanbacteria bacterium RIFCSPLOWO2_12_FULL_38_15</name>
    <dbReference type="NCBI Taxonomy" id="1817883"/>
    <lineage>
        <taxon>Bacteria</taxon>
        <taxon>Candidatus Schekmaniibacteriota</taxon>
    </lineage>
</organism>
<dbReference type="AlphaFoldDB" id="A0A1F7SJW8"/>
<keyword evidence="2 3" id="KW-0802">TPR repeat</keyword>
<comment type="caution">
    <text evidence="5">The sequence shown here is derived from an EMBL/GenBank/DDBJ whole genome shotgun (WGS) entry which is preliminary data.</text>
</comment>
<dbReference type="Proteomes" id="UP000178082">
    <property type="component" value="Unassembled WGS sequence"/>
</dbReference>
<dbReference type="Pfam" id="PF13181">
    <property type="entry name" value="TPR_8"/>
    <property type="match status" value="1"/>
</dbReference>
<feature type="repeat" description="TPR" evidence="3">
    <location>
        <begin position="674"/>
        <end position="707"/>
    </location>
</feature>
<dbReference type="STRING" id="1817883.A3G31_08470"/>
<dbReference type="PANTHER" id="PTHR44227">
    <property type="match status" value="1"/>
</dbReference>
<proteinExistence type="predicted"/>
<feature type="repeat" description="TPR" evidence="3">
    <location>
        <begin position="640"/>
        <end position="673"/>
    </location>
</feature>
<dbReference type="InterPro" id="IPR011990">
    <property type="entry name" value="TPR-like_helical_dom_sf"/>
</dbReference>
<feature type="transmembrane region" description="Helical" evidence="4">
    <location>
        <begin position="394"/>
        <end position="412"/>
    </location>
</feature>
<evidence type="ECO:0000256" key="2">
    <source>
        <dbReference type="ARBA" id="ARBA00022803"/>
    </source>
</evidence>
<keyword evidence="4" id="KW-0472">Membrane</keyword>
<feature type="transmembrane region" description="Helical" evidence="4">
    <location>
        <begin position="193"/>
        <end position="221"/>
    </location>
</feature>
<dbReference type="SUPFAM" id="SSF48452">
    <property type="entry name" value="TPR-like"/>
    <property type="match status" value="2"/>
</dbReference>
<dbReference type="InterPro" id="IPR006597">
    <property type="entry name" value="Sel1-like"/>
</dbReference>
<feature type="transmembrane region" description="Helical" evidence="4">
    <location>
        <begin position="305"/>
        <end position="325"/>
    </location>
</feature>
<dbReference type="PANTHER" id="PTHR44227:SF3">
    <property type="entry name" value="PROTEIN O-MANNOSYL-TRANSFERASE TMTC4"/>
    <property type="match status" value="1"/>
</dbReference>
<feature type="repeat" description="TPR" evidence="3">
    <location>
        <begin position="606"/>
        <end position="639"/>
    </location>
</feature>
<sequence>MRNWQLPKKEGGKTIALIKNFKMSGKFHPIAFLIILLIGIIVYKNSFNVPFIYDDKDTIELNYHIKGLKNFLKDFSFNSNRPILMLSFALNYEFGGLKLFGYHLVNIVLHIFTSFLVYLIISISIRNSLYHKTILLSYLIPLIASLFYLTHPLTTESVTYLSSRSSILSAFFYVLALFLFIKGNEEGKNYIIYSPLCLIFYLLSIWSKQIGITLPAMVFFYDYFFIARGNLQDIKKRFAQYYFPLIVASFLIVLMSLSFAITLKSPDSAQREFYPHILTEVTIAFYYLKHFLFPINLNFDPYFPLIASLLQSKFILSLFFILLLIFIAKKLFRDSKLISFGIVWFLITISPHLLIRLQDLMCERWLYLPLIGITFFVAGILIKVMEFGSGKHSFLLFCSILLILIFLSAGTIKRNEVYNDEALLWSDAMKKSPDKARPYHNLGVVYLGRNKNDEAIELYKKSISIEPNFPQSYNNLGAAYIRKGKTEKALKFFKIAVKMAPDYTDAINNLINSYFRKNQIDEALKIYKDAIKIVANPAEIHNMLGMTYYEVGLLDNAIEMFGRTIQSAPVYAQPYNNMGMAYDAKELSGKAIILYKKAIEVDPYYAKAYNNLARLYASKGKVNEAIELYKKAIKIDPTYTTPYNNLGIAFHALGKYDEAIRLFKEAIQKKPDYTKAYNNLGTTYYRKGQTDLAIMFYKKAIGLDPYYPNAYNNLGEAYSSIGKHDNAIRVLKKAIMIAPSYANAHNNLSRAYMKKGLEKEAKDEMSLYLKYGKKQVKED</sequence>
<dbReference type="PROSITE" id="PS50005">
    <property type="entry name" value="TPR"/>
    <property type="match status" value="9"/>
</dbReference>
<name>A0A1F7SJW8_9BACT</name>
<evidence type="ECO:0000256" key="4">
    <source>
        <dbReference type="SAM" id="Phobius"/>
    </source>
</evidence>
<feature type="transmembrane region" description="Helical" evidence="4">
    <location>
        <begin position="133"/>
        <end position="151"/>
    </location>
</feature>
<dbReference type="Pfam" id="PF13414">
    <property type="entry name" value="TPR_11"/>
    <property type="match status" value="4"/>
</dbReference>
<protein>
    <submittedName>
        <fullName evidence="5">Uncharacterized protein</fullName>
    </submittedName>
</protein>
<dbReference type="Gene3D" id="1.25.40.10">
    <property type="entry name" value="Tetratricopeptide repeat domain"/>
    <property type="match status" value="4"/>
</dbReference>
<feature type="transmembrane region" description="Helical" evidence="4">
    <location>
        <begin position="337"/>
        <end position="354"/>
    </location>
</feature>
<dbReference type="InterPro" id="IPR019734">
    <property type="entry name" value="TPR_rpt"/>
</dbReference>
<feature type="transmembrane region" description="Helical" evidence="4">
    <location>
        <begin position="100"/>
        <end position="121"/>
    </location>
</feature>